<protein>
    <submittedName>
        <fullName evidence="1">Uncharacterized protein</fullName>
    </submittedName>
</protein>
<evidence type="ECO:0000313" key="2">
    <source>
        <dbReference type="Proteomes" id="UP001476798"/>
    </source>
</evidence>
<dbReference type="EMBL" id="JAHRIO010090303">
    <property type="protein sequence ID" value="MEQ2187670.1"/>
    <property type="molecule type" value="Genomic_DNA"/>
</dbReference>
<keyword evidence="2" id="KW-1185">Reference proteome</keyword>
<name>A0ABV0PVY3_9TELE</name>
<evidence type="ECO:0000313" key="1">
    <source>
        <dbReference type="EMBL" id="MEQ2187670.1"/>
    </source>
</evidence>
<accession>A0ABV0PVY3</accession>
<comment type="caution">
    <text evidence="1">The sequence shown here is derived from an EMBL/GenBank/DDBJ whole genome shotgun (WGS) entry which is preliminary data.</text>
</comment>
<sequence>MTSGWHQHPTVTLMRLPLYHQYFSVLVQINPVQKFKKLIVTEGKAGSSPLSDKSQESLFSLHFNYPNPKVKGHCSSFTAAGLVSLYSPQREHCGWLNTEKVTSRTTNSPGELIKTPPVSCLAVNLNQ</sequence>
<organism evidence="1 2">
    <name type="scientific">Goodea atripinnis</name>
    <dbReference type="NCBI Taxonomy" id="208336"/>
    <lineage>
        <taxon>Eukaryota</taxon>
        <taxon>Metazoa</taxon>
        <taxon>Chordata</taxon>
        <taxon>Craniata</taxon>
        <taxon>Vertebrata</taxon>
        <taxon>Euteleostomi</taxon>
        <taxon>Actinopterygii</taxon>
        <taxon>Neopterygii</taxon>
        <taxon>Teleostei</taxon>
        <taxon>Neoteleostei</taxon>
        <taxon>Acanthomorphata</taxon>
        <taxon>Ovalentaria</taxon>
        <taxon>Atherinomorphae</taxon>
        <taxon>Cyprinodontiformes</taxon>
        <taxon>Goodeidae</taxon>
        <taxon>Goodea</taxon>
    </lineage>
</organism>
<reference evidence="1 2" key="1">
    <citation type="submission" date="2021-06" db="EMBL/GenBank/DDBJ databases">
        <authorList>
            <person name="Palmer J.M."/>
        </authorList>
    </citation>
    <scope>NUCLEOTIDE SEQUENCE [LARGE SCALE GENOMIC DNA]</scope>
    <source>
        <strain evidence="1 2">GA_2019</strain>
        <tissue evidence="1">Muscle</tissue>
    </source>
</reference>
<dbReference type="Proteomes" id="UP001476798">
    <property type="component" value="Unassembled WGS sequence"/>
</dbReference>
<gene>
    <name evidence="1" type="ORF">GOODEAATRI_006975</name>
</gene>
<proteinExistence type="predicted"/>